<reference evidence="6 7" key="1">
    <citation type="submission" date="2023-04" db="EMBL/GenBank/DDBJ databases">
        <title>Genome of Basidiobolus ranarum AG-B5.</title>
        <authorList>
            <person name="Stajich J.E."/>
            <person name="Carter-House D."/>
            <person name="Gryganskyi A."/>
        </authorList>
    </citation>
    <scope>NUCLEOTIDE SEQUENCE [LARGE SCALE GENOMIC DNA]</scope>
    <source>
        <strain evidence="6 7">AG-B5</strain>
    </source>
</reference>
<dbReference type="InterPro" id="IPR036296">
    <property type="entry name" value="SKP1-like_dim_sf"/>
</dbReference>
<dbReference type="EMBL" id="JASJQH010000517">
    <property type="protein sequence ID" value="KAK9763997.1"/>
    <property type="molecule type" value="Genomic_DNA"/>
</dbReference>
<evidence type="ECO:0000313" key="6">
    <source>
        <dbReference type="EMBL" id="KAK9763997.1"/>
    </source>
</evidence>
<dbReference type="Pfam" id="PF01466">
    <property type="entry name" value="Skp1"/>
    <property type="match status" value="1"/>
</dbReference>
<dbReference type="Pfam" id="PF03931">
    <property type="entry name" value="Skp1_POZ"/>
    <property type="match status" value="1"/>
</dbReference>
<name>A0ABR2WRC0_9FUNG</name>
<dbReference type="InterPro" id="IPR016897">
    <property type="entry name" value="SKP1"/>
</dbReference>
<feature type="domain" description="SKP1 component dimerisation" evidence="4">
    <location>
        <begin position="108"/>
        <end position="155"/>
    </location>
</feature>
<dbReference type="Gene3D" id="3.30.710.10">
    <property type="entry name" value="Potassium Channel Kv1.1, Chain A"/>
    <property type="match status" value="1"/>
</dbReference>
<gene>
    <name evidence="6" type="ORF">K7432_008880</name>
</gene>
<accession>A0ABR2WRC0</accession>
<evidence type="ECO:0000313" key="7">
    <source>
        <dbReference type="Proteomes" id="UP001479436"/>
    </source>
</evidence>
<dbReference type="InterPro" id="IPR016072">
    <property type="entry name" value="Skp1_comp_dimer"/>
</dbReference>
<dbReference type="PIRSF" id="PIRSF028729">
    <property type="entry name" value="E3_ubiquit_lig_SCF_Skp"/>
    <property type="match status" value="1"/>
</dbReference>
<keyword evidence="2 3" id="KW-0833">Ubl conjugation pathway</keyword>
<dbReference type="SUPFAM" id="SSF54695">
    <property type="entry name" value="POZ domain"/>
    <property type="match status" value="1"/>
</dbReference>
<feature type="domain" description="SKP1 component POZ" evidence="5">
    <location>
        <begin position="1"/>
        <end position="60"/>
    </location>
</feature>
<protein>
    <recommendedName>
        <fullName evidence="3">E3 ubiquitin ligase complex SCF subunit</fullName>
    </recommendedName>
</protein>
<dbReference type="InterPro" id="IPR001232">
    <property type="entry name" value="SKP1-like"/>
</dbReference>
<keyword evidence="7" id="KW-1185">Reference proteome</keyword>
<evidence type="ECO:0000256" key="2">
    <source>
        <dbReference type="ARBA" id="ARBA00022786"/>
    </source>
</evidence>
<dbReference type="SMART" id="SM00512">
    <property type="entry name" value="Skp1"/>
    <property type="match status" value="1"/>
</dbReference>
<evidence type="ECO:0000259" key="5">
    <source>
        <dbReference type="Pfam" id="PF03931"/>
    </source>
</evidence>
<evidence type="ECO:0000259" key="4">
    <source>
        <dbReference type="Pfam" id="PF01466"/>
    </source>
</evidence>
<sequence>MVILTSADGKEFTTDREVVQRSKVLRDMLEDVGETDQPIPVPNVDSSVLEKVLEFCEYHRSDPLDMDEESDDEGNKIDDILDWDRKFIQVDVEMLKQLILASNYLDIKQLSDVSTKTAASLLKGKTPEEIRQLFGIENDFTPAEEEQLRRDNEWADPNLKC</sequence>
<comment type="pathway">
    <text evidence="3">Protein modification; protein ubiquitination.</text>
</comment>
<organism evidence="6 7">
    <name type="scientific">Basidiobolus ranarum</name>
    <dbReference type="NCBI Taxonomy" id="34480"/>
    <lineage>
        <taxon>Eukaryota</taxon>
        <taxon>Fungi</taxon>
        <taxon>Fungi incertae sedis</taxon>
        <taxon>Zoopagomycota</taxon>
        <taxon>Entomophthoromycotina</taxon>
        <taxon>Basidiobolomycetes</taxon>
        <taxon>Basidiobolales</taxon>
        <taxon>Basidiobolaceae</taxon>
        <taxon>Basidiobolus</taxon>
    </lineage>
</organism>
<evidence type="ECO:0000256" key="1">
    <source>
        <dbReference type="ARBA" id="ARBA00009993"/>
    </source>
</evidence>
<proteinExistence type="inferred from homology"/>
<comment type="function">
    <text evidence="3">Essential component of the SCF (SKP1-CUL1-F-box protein) E3 ubiquitin ligase complexes, which mediate the ubiquitination and subsequent proteasomal degradation of target proteins.</text>
</comment>
<comment type="similarity">
    <text evidence="1 3">Belongs to the SKP1 family.</text>
</comment>
<dbReference type="SUPFAM" id="SSF81382">
    <property type="entry name" value="Skp1 dimerisation domain-like"/>
    <property type="match status" value="1"/>
</dbReference>
<dbReference type="InterPro" id="IPR016073">
    <property type="entry name" value="Skp1_comp_POZ"/>
</dbReference>
<dbReference type="Proteomes" id="UP001479436">
    <property type="component" value="Unassembled WGS sequence"/>
</dbReference>
<comment type="subunit">
    <text evidence="3">Component of the SCF (SKP1-CUL1-F-box protein) E3 ubiquitin ligase complexes.</text>
</comment>
<dbReference type="CDD" id="cd18322">
    <property type="entry name" value="BTB_POZ_SKP1"/>
    <property type="match status" value="1"/>
</dbReference>
<comment type="caution">
    <text evidence="6">The sequence shown here is derived from an EMBL/GenBank/DDBJ whole genome shotgun (WGS) entry which is preliminary data.</text>
</comment>
<dbReference type="PANTHER" id="PTHR11165">
    <property type="entry name" value="SKP1"/>
    <property type="match status" value="1"/>
</dbReference>
<dbReference type="InterPro" id="IPR011333">
    <property type="entry name" value="SKP1/BTB/POZ_sf"/>
</dbReference>
<evidence type="ECO:0000256" key="3">
    <source>
        <dbReference type="PIRNR" id="PIRNR028729"/>
    </source>
</evidence>